<evidence type="ECO:0000256" key="1">
    <source>
        <dbReference type="SAM" id="SignalP"/>
    </source>
</evidence>
<keyword evidence="1" id="KW-0732">Signal</keyword>
<feature type="signal peptide" evidence="1">
    <location>
        <begin position="1"/>
        <end position="25"/>
    </location>
</feature>
<organism evidence="2 3">
    <name type="scientific">Magallana gigas</name>
    <name type="common">Pacific oyster</name>
    <name type="synonym">Crassostrea gigas</name>
    <dbReference type="NCBI Taxonomy" id="29159"/>
    <lineage>
        <taxon>Eukaryota</taxon>
        <taxon>Metazoa</taxon>
        <taxon>Spiralia</taxon>
        <taxon>Lophotrochozoa</taxon>
        <taxon>Mollusca</taxon>
        <taxon>Bivalvia</taxon>
        <taxon>Autobranchia</taxon>
        <taxon>Pteriomorphia</taxon>
        <taxon>Ostreida</taxon>
        <taxon>Ostreoidea</taxon>
        <taxon>Ostreidae</taxon>
        <taxon>Magallana</taxon>
    </lineage>
</organism>
<dbReference type="Proteomes" id="UP000005408">
    <property type="component" value="Unassembled WGS sequence"/>
</dbReference>
<name>A0A8W8KB67_MAGGI</name>
<keyword evidence="3" id="KW-1185">Reference proteome</keyword>
<feature type="chain" id="PRO_5036456921" evidence="1">
    <location>
        <begin position="26"/>
        <end position="79"/>
    </location>
</feature>
<accession>A0A8W8KB67</accession>
<reference evidence="2" key="1">
    <citation type="submission" date="2022-08" db="UniProtKB">
        <authorList>
            <consortium name="EnsemblMetazoa"/>
        </authorList>
    </citation>
    <scope>IDENTIFICATION</scope>
    <source>
        <strain evidence="2">05x7-T-G4-1.051#20</strain>
    </source>
</reference>
<protein>
    <submittedName>
        <fullName evidence="2">Uncharacterized protein</fullName>
    </submittedName>
</protein>
<sequence length="79" mass="9124">MYIFKMLGRVRFAFLLQVTTTIGHAYNTGRYHPIIKRAAVCREEDGHLWYENECVCVDGRTKCCCGSEGIRCTQLISCW</sequence>
<proteinExistence type="predicted"/>
<dbReference type="EnsemblMetazoa" id="G22772.1">
    <property type="protein sequence ID" value="G22772.1:cds"/>
    <property type="gene ID" value="G22772"/>
</dbReference>
<evidence type="ECO:0000313" key="2">
    <source>
        <dbReference type="EnsemblMetazoa" id="G22772.1:cds"/>
    </source>
</evidence>
<dbReference type="AlphaFoldDB" id="A0A8W8KB67"/>
<evidence type="ECO:0000313" key="3">
    <source>
        <dbReference type="Proteomes" id="UP000005408"/>
    </source>
</evidence>